<feature type="compositionally biased region" description="Low complexity" evidence="2">
    <location>
        <begin position="154"/>
        <end position="165"/>
    </location>
</feature>
<dbReference type="PANTHER" id="PTHR31402:SF2">
    <property type="entry name" value="UPF0711 PROTEIN C18ORF21"/>
    <property type="match status" value="1"/>
</dbReference>
<dbReference type="Pfam" id="PF15719">
    <property type="entry name" value="Rmp24-like"/>
    <property type="match status" value="1"/>
</dbReference>
<sequence>MLGRRRFLEAAARGLSGTCPAQACFLLWTLQALGDDEGSSSERICPYCFQFRVPGNHRVRLGPKRKATRQVQKLLCQKAKNQKFSWKQMKLWRKYQGSKSILLVTCNLCNKTTRHYGERRDVLATVASCSGTLRNKSVMETPVLNKLPANMTTSSYSNSGSKGRSPASISKTCKSGKSTPISSPRTPRNTKFHFSHLKWLLDQEEKEESQKGGLKNFLSSL</sequence>
<dbReference type="Proteomes" id="UP000050525">
    <property type="component" value="Unassembled WGS sequence"/>
</dbReference>
<accession>A0A151M4M0</accession>
<protein>
    <submittedName>
        <fullName evidence="3">Uncharacterized protein</fullName>
    </submittedName>
</protein>
<name>A0A151M4M0_ALLMI</name>
<evidence type="ECO:0000313" key="3">
    <source>
        <dbReference type="EMBL" id="KYO19475.1"/>
    </source>
</evidence>
<gene>
    <name evidence="3" type="ORF">Y1Q_0022099</name>
</gene>
<dbReference type="EMBL" id="AKHW03006597">
    <property type="protein sequence ID" value="KYO19475.1"/>
    <property type="molecule type" value="Genomic_DNA"/>
</dbReference>
<dbReference type="eggNOG" id="ENOG502S2A1">
    <property type="taxonomic scope" value="Eukaryota"/>
</dbReference>
<comment type="similarity">
    <text evidence="1">Belongs to the UPF0711 family.</text>
</comment>
<evidence type="ECO:0000256" key="2">
    <source>
        <dbReference type="SAM" id="MobiDB-lite"/>
    </source>
</evidence>
<keyword evidence="4" id="KW-1185">Reference proteome</keyword>
<evidence type="ECO:0000313" key="4">
    <source>
        <dbReference type="Proteomes" id="UP000050525"/>
    </source>
</evidence>
<dbReference type="OrthoDB" id="10049098at2759"/>
<evidence type="ECO:0000256" key="1">
    <source>
        <dbReference type="ARBA" id="ARBA00006160"/>
    </source>
</evidence>
<dbReference type="PhylomeDB" id="A0A151M4M0"/>
<dbReference type="InterPro" id="IPR029779">
    <property type="entry name" value="Rmp24-like"/>
</dbReference>
<feature type="region of interest" description="Disordered" evidence="2">
    <location>
        <begin position="149"/>
        <end position="190"/>
    </location>
</feature>
<proteinExistence type="inferred from homology"/>
<feature type="compositionally biased region" description="Polar residues" evidence="2">
    <location>
        <begin position="167"/>
        <end position="187"/>
    </location>
</feature>
<comment type="caution">
    <text evidence="3">The sequence shown here is derived from an EMBL/GenBank/DDBJ whole genome shotgun (WGS) entry which is preliminary data.</text>
</comment>
<dbReference type="AlphaFoldDB" id="A0A151M4M0"/>
<dbReference type="STRING" id="8496.A0A151M4M0"/>
<reference evidence="3 4" key="1">
    <citation type="journal article" date="2012" name="Genome Biol.">
        <title>Sequencing three crocodilian genomes to illuminate the evolution of archosaurs and amniotes.</title>
        <authorList>
            <person name="St John J.A."/>
            <person name="Braun E.L."/>
            <person name="Isberg S.R."/>
            <person name="Miles L.G."/>
            <person name="Chong A.Y."/>
            <person name="Gongora J."/>
            <person name="Dalzell P."/>
            <person name="Moran C."/>
            <person name="Bed'hom B."/>
            <person name="Abzhanov A."/>
            <person name="Burgess S.C."/>
            <person name="Cooksey A.M."/>
            <person name="Castoe T.A."/>
            <person name="Crawford N.G."/>
            <person name="Densmore L.D."/>
            <person name="Drew J.C."/>
            <person name="Edwards S.V."/>
            <person name="Faircloth B.C."/>
            <person name="Fujita M.K."/>
            <person name="Greenwold M.J."/>
            <person name="Hoffmann F.G."/>
            <person name="Howard J.M."/>
            <person name="Iguchi T."/>
            <person name="Janes D.E."/>
            <person name="Khan S.Y."/>
            <person name="Kohno S."/>
            <person name="de Koning A.J."/>
            <person name="Lance S.L."/>
            <person name="McCarthy F.M."/>
            <person name="McCormack J.E."/>
            <person name="Merchant M.E."/>
            <person name="Peterson D.G."/>
            <person name="Pollock D.D."/>
            <person name="Pourmand N."/>
            <person name="Raney B.J."/>
            <person name="Roessler K.A."/>
            <person name="Sanford J.R."/>
            <person name="Sawyer R.H."/>
            <person name="Schmidt C.J."/>
            <person name="Triplett E.W."/>
            <person name="Tuberville T.D."/>
            <person name="Venegas-Anaya M."/>
            <person name="Howard J.T."/>
            <person name="Jarvis E.D."/>
            <person name="Guillette L.J.Jr."/>
            <person name="Glenn T.C."/>
            <person name="Green R.E."/>
            <person name="Ray D.A."/>
        </authorList>
    </citation>
    <scope>NUCLEOTIDE SEQUENCE [LARGE SCALE GENOMIC DNA]</scope>
    <source>
        <strain evidence="3">KSC_2009_1</strain>
    </source>
</reference>
<dbReference type="PANTHER" id="PTHR31402">
    <property type="entry name" value="UPF0711 PROTEIN C18ORF21"/>
    <property type="match status" value="1"/>
</dbReference>
<dbReference type="KEGG" id="amj:102575808"/>
<organism evidence="3 4">
    <name type="scientific">Alligator mississippiensis</name>
    <name type="common">American alligator</name>
    <dbReference type="NCBI Taxonomy" id="8496"/>
    <lineage>
        <taxon>Eukaryota</taxon>
        <taxon>Metazoa</taxon>
        <taxon>Chordata</taxon>
        <taxon>Craniata</taxon>
        <taxon>Vertebrata</taxon>
        <taxon>Euteleostomi</taxon>
        <taxon>Archelosauria</taxon>
        <taxon>Archosauria</taxon>
        <taxon>Crocodylia</taxon>
        <taxon>Alligatoridae</taxon>
        <taxon>Alligatorinae</taxon>
        <taxon>Alligator</taxon>
    </lineage>
</organism>